<dbReference type="EMBL" id="CP071793">
    <property type="protein sequence ID" value="QTD47934.1"/>
    <property type="molecule type" value="Genomic_DNA"/>
</dbReference>
<dbReference type="PANTHER" id="PTHR21716:SF53">
    <property type="entry name" value="PERMEASE PERM-RELATED"/>
    <property type="match status" value="1"/>
</dbReference>
<feature type="transmembrane region" description="Helical" evidence="8">
    <location>
        <begin position="231"/>
        <end position="248"/>
    </location>
</feature>
<name>A0A8A4TFE8_SULCO</name>
<evidence type="ECO:0000256" key="6">
    <source>
        <dbReference type="ARBA" id="ARBA00022989"/>
    </source>
</evidence>
<proteinExistence type="inferred from homology"/>
<keyword evidence="10" id="KW-1185">Reference proteome</keyword>
<feature type="transmembrane region" description="Helical" evidence="8">
    <location>
        <begin position="14"/>
        <end position="31"/>
    </location>
</feature>
<evidence type="ECO:0000256" key="7">
    <source>
        <dbReference type="ARBA" id="ARBA00023136"/>
    </source>
</evidence>
<evidence type="ECO:0000313" key="9">
    <source>
        <dbReference type="EMBL" id="QTD47934.1"/>
    </source>
</evidence>
<feature type="transmembrane region" description="Helical" evidence="8">
    <location>
        <begin position="172"/>
        <end position="191"/>
    </location>
</feature>
<dbReference type="KEGG" id="scor:J3U87_20300"/>
<evidence type="ECO:0000256" key="3">
    <source>
        <dbReference type="ARBA" id="ARBA00022448"/>
    </source>
</evidence>
<dbReference type="GO" id="GO:0055085">
    <property type="term" value="P:transmembrane transport"/>
    <property type="evidence" value="ECO:0007669"/>
    <property type="project" value="TreeGrafter"/>
</dbReference>
<reference evidence="9" key="1">
    <citation type="submission" date="2021-03" db="EMBL/GenBank/DDBJ databases">
        <title>Acanthopleuribacteraceae sp. M133.</title>
        <authorList>
            <person name="Wang G."/>
        </authorList>
    </citation>
    <scope>NUCLEOTIDE SEQUENCE</scope>
    <source>
        <strain evidence="9">M133</strain>
    </source>
</reference>
<dbReference type="GO" id="GO:0005886">
    <property type="term" value="C:plasma membrane"/>
    <property type="evidence" value="ECO:0007669"/>
    <property type="project" value="UniProtKB-SubCell"/>
</dbReference>
<dbReference type="PANTHER" id="PTHR21716">
    <property type="entry name" value="TRANSMEMBRANE PROTEIN"/>
    <property type="match status" value="1"/>
</dbReference>
<keyword evidence="3" id="KW-0813">Transport</keyword>
<dbReference type="Proteomes" id="UP000663929">
    <property type="component" value="Chromosome"/>
</dbReference>
<comment type="similarity">
    <text evidence="2">Belongs to the autoinducer-2 exporter (AI-2E) (TC 2.A.86) family.</text>
</comment>
<dbReference type="AlphaFoldDB" id="A0A8A4TFE8"/>
<comment type="subcellular location">
    <subcellularLocation>
        <location evidence="1">Cell membrane</location>
        <topology evidence="1">Multi-pass membrane protein</topology>
    </subcellularLocation>
</comment>
<dbReference type="InterPro" id="IPR002549">
    <property type="entry name" value="AI-2E-like"/>
</dbReference>
<feature type="transmembrane region" description="Helical" evidence="8">
    <location>
        <begin position="37"/>
        <end position="58"/>
    </location>
</feature>
<evidence type="ECO:0000256" key="4">
    <source>
        <dbReference type="ARBA" id="ARBA00022475"/>
    </source>
</evidence>
<keyword evidence="6 8" id="KW-1133">Transmembrane helix</keyword>
<evidence type="ECO:0000256" key="2">
    <source>
        <dbReference type="ARBA" id="ARBA00009773"/>
    </source>
</evidence>
<protein>
    <submittedName>
        <fullName evidence="9">AI-2E family transporter</fullName>
    </submittedName>
</protein>
<feature type="transmembrane region" description="Helical" evidence="8">
    <location>
        <begin position="254"/>
        <end position="280"/>
    </location>
</feature>
<evidence type="ECO:0000256" key="8">
    <source>
        <dbReference type="SAM" id="Phobius"/>
    </source>
</evidence>
<sequence>MPLFNDKPYTFDRVVRITLTLAAGYGIFLLVSAVQEVLIPFAVAALLAYLIQPLVNFLQKKARIRNRLAAIIASLVTVAIALAMLSITMIPMLVKEIRHVGQVVSKMASDHKVKEKVEQYLPEDISEYVVELTQREEVQAFFNTDKFGELVINTLRTVIPGVWGLFSGALDVVIGVVGLFIVLLYLIFILLDYETIMDGWKDLLPPAYKDLAIEVIEDFASAMRKYFRAQASIAGICGILFAIGFQIIDLPLGILLGLFIGALNMVPYLQALGLIPCAFFALVHSLETGRSFWVMMGLVLIVFAVVQLIQDGVLVPKIMGDVTGLNPAIMLLSLSIWGKLLGFLGLIIALPLTFLVSSYYKRFLAHASSPDDPSPA</sequence>
<dbReference type="Pfam" id="PF01594">
    <property type="entry name" value="AI-2E_transport"/>
    <property type="match status" value="1"/>
</dbReference>
<gene>
    <name evidence="9" type="ORF">J3U87_20300</name>
</gene>
<feature type="transmembrane region" description="Helical" evidence="8">
    <location>
        <begin position="70"/>
        <end position="94"/>
    </location>
</feature>
<evidence type="ECO:0000256" key="5">
    <source>
        <dbReference type="ARBA" id="ARBA00022692"/>
    </source>
</evidence>
<dbReference type="RefSeq" id="WP_237377599.1">
    <property type="nucleotide sequence ID" value="NZ_CP071793.1"/>
</dbReference>
<keyword evidence="5 8" id="KW-0812">Transmembrane</keyword>
<evidence type="ECO:0000313" key="10">
    <source>
        <dbReference type="Proteomes" id="UP000663929"/>
    </source>
</evidence>
<keyword evidence="7 8" id="KW-0472">Membrane</keyword>
<keyword evidence="4" id="KW-1003">Cell membrane</keyword>
<feature type="transmembrane region" description="Helical" evidence="8">
    <location>
        <begin position="329"/>
        <end position="356"/>
    </location>
</feature>
<organism evidence="9 10">
    <name type="scientific">Sulfidibacter corallicola</name>
    <dbReference type="NCBI Taxonomy" id="2818388"/>
    <lineage>
        <taxon>Bacteria</taxon>
        <taxon>Pseudomonadati</taxon>
        <taxon>Acidobacteriota</taxon>
        <taxon>Holophagae</taxon>
        <taxon>Acanthopleuribacterales</taxon>
        <taxon>Acanthopleuribacteraceae</taxon>
        <taxon>Sulfidibacter</taxon>
    </lineage>
</organism>
<accession>A0A8A4TFE8</accession>
<feature type="transmembrane region" description="Helical" evidence="8">
    <location>
        <begin position="292"/>
        <end position="309"/>
    </location>
</feature>
<evidence type="ECO:0000256" key="1">
    <source>
        <dbReference type="ARBA" id="ARBA00004651"/>
    </source>
</evidence>